<accession>A0A7I5TP17</accession>
<gene>
    <name evidence="4" type="primary">SRAE_2000078700</name>
</gene>
<name>A0A7I5TP17_STRRB</name>
<dbReference type="SMART" id="SM00198">
    <property type="entry name" value="SCP"/>
    <property type="match status" value="1"/>
</dbReference>
<evidence type="ECO:0000313" key="4">
    <source>
        <dbReference type="WBParaSite" id="SRAE_2000078700a.1"/>
    </source>
</evidence>
<evidence type="ECO:0000256" key="1">
    <source>
        <dbReference type="SAM" id="SignalP"/>
    </source>
</evidence>
<dbReference type="InterPro" id="IPR035940">
    <property type="entry name" value="CAP_sf"/>
</dbReference>
<feature type="chain" id="PRO_5029702060" evidence="1">
    <location>
        <begin position="26"/>
        <end position="329"/>
    </location>
</feature>
<dbReference type="InterPro" id="IPR001283">
    <property type="entry name" value="CRISP-related"/>
</dbReference>
<protein>
    <submittedName>
        <fullName evidence="4">CAP domain-containing protein</fullName>
    </submittedName>
</protein>
<dbReference type="WBParaSite" id="SRAE_2000078700a.1">
    <property type="protein sequence ID" value="SRAE_2000078700a.1"/>
    <property type="gene ID" value="WBGene00260987"/>
</dbReference>
<dbReference type="SUPFAM" id="SSF55797">
    <property type="entry name" value="PR-1-like"/>
    <property type="match status" value="1"/>
</dbReference>
<keyword evidence="3" id="KW-1185">Reference proteome</keyword>
<dbReference type="OrthoDB" id="337038at2759"/>
<organism evidence="3 4">
    <name type="scientific">Strongyloides ratti</name>
    <name type="common">Parasitic roundworm</name>
    <dbReference type="NCBI Taxonomy" id="34506"/>
    <lineage>
        <taxon>Eukaryota</taxon>
        <taxon>Metazoa</taxon>
        <taxon>Ecdysozoa</taxon>
        <taxon>Nematoda</taxon>
        <taxon>Chromadorea</taxon>
        <taxon>Rhabditida</taxon>
        <taxon>Tylenchina</taxon>
        <taxon>Panagrolaimomorpha</taxon>
        <taxon>Strongyloidoidea</taxon>
        <taxon>Strongyloididae</taxon>
        <taxon>Strongyloides</taxon>
    </lineage>
</organism>
<feature type="signal peptide" evidence="1">
    <location>
        <begin position="1"/>
        <end position="25"/>
    </location>
</feature>
<dbReference type="PRINTS" id="PR00837">
    <property type="entry name" value="V5TPXLIKE"/>
</dbReference>
<reference evidence="4" key="2">
    <citation type="submission" date="2020-12" db="UniProtKB">
        <authorList>
            <consortium name="WormBaseParasite"/>
        </authorList>
    </citation>
    <scope>IDENTIFICATION</scope>
</reference>
<dbReference type="Pfam" id="PF00188">
    <property type="entry name" value="CAP"/>
    <property type="match status" value="1"/>
</dbReference>
<reference evidence="3" key="1">
    <citation type="submission" date="2014-09" db="EMBL/GenBank/DDBJ databases">
        <authorList>
            <person name="Martin A.A."/>
        </authorList>
    </citation>
    <scope>NUCLEOTIDE SEQUENCE</scope>
    <source>
        <strain evidence="3">ED321</strain>
    </source>
</reference>
<dbReference type="InterPro" id="IPR014044">
    <property type="entry name" value="CAP_dom"/>
</dbReference>
<dbReference type="AlphaFoldDB" id="A0A7I5TP17"/>
<evidence type="ECO:0000259" key="2">
    <source>
        <dbReference type="SMART" id="SM00198"/>
    </source>
</evidence>
<keyword evidence="1" id="KW-0732">Signal</keyword>
<evidence type="ECO:0000313" key="3">
    <source>
        <dbReference type="Proteomes" id="UP000035682"/>
    </source>
</evidence>
<dbReference type="Proteomes" id="UP000035682">
    <property type="component" value="Unplaced"/>
</dbReference>
<sequence length="329" mass="39392">MYNLFQIFFFLNLILTIFFTKKLYTMENFKSSIVNQKLPPKVTLMWAYNKYGCDVKRYETKDDICYKCKGISFNDLDLAVKFAQRYCRIKSIDNQEATITRVREMDKGCQIRRRHLPKRTQALCQNVVTEVCYPNFDIRPYLGKNNFNLHIWHIIWNGFTYPLFSRNDYRDMKDRFLKEINMYRELHDSFFLFESLTLTEIAQYHADYLAKYKLVSRKFESMYGETVGVAFYPASSVIVKKWYDESLFYKFGSKNPVYGTQMFTQMMWKESRRIGIGIARNDDVLWLVCKYSPKGNIRGRFRENVLPLSKNKEKRSFWSRMKALKGLKG</sequence>
<feature type="domain" description="SCP" evidence="2">
    <location>
        <begin position="171"/>
        <end position="299"/>
    </location>
</feature>
<dbReference type="Gene3D" id="3.40.33.10">
    <property type="entry name" value="CAP"/>
    <property type="match status" value="1"/>
</dbReference>
<dbReference type="PANTHER" id="PTHR10334">
    <property type="entry name" value="CYSTEINE-RICH SECRETORY PROTEIN-RELATED"/>
    <property type="match status" value="1"/>
</dbReference>
<proteinExistence type="predicted"/>